<evidence type="ECO:0000256" key="1">
    <source>
        <dbReference type="ARBA" id="ARBA00003917"/>
    </source>
</evidence>
<dbReference type="Pfam" id="PF00141">
    <property type="entry name" value="peroxidase"/>
    <property type="match status" value="1"/>
</dbReference>
<dbReference type="SUPFAM" id="SSF48113">
    <property type="entry name" value="Heme-dependent peroxidases"/>
    <property type="match status" value="1"/>
</dbReference>
<dbReference type="GO" id="GO:0042744">
    <property type="term" value="P:hydrogen peroxide catabolic process"/>
    <property type="evidence" value="ECO:0007669"/>
    <property type="project" value="TreeGrafter"/>
</dbReference>
<evidence type="ECO:0000259" key="7">
    <source>
        <dbReference type="PROSITE" id="PS50873"/>
    </source>
</evidence>
<feature type="domain" description="Plant heme peroxidase family profile" evidence="7">
    <location>
        <begin position="62"/>
        <end position="232"/>
    </location>
</feature>
<dbReference type="InterPro" id="IPR010255">
    <property type="entry name" value="Haem_peroxidase_sf"/>
</dbReference>
<dbReference type="EC" id="1.11.1.-" evidence="6"/>
<evidence type="ECO:0000256" key="5">
    <source>
        <dbReference type="ARBA" id="ARBA00023002"/>
    </source>
</evidence>
<dbReference type="STRING" id="1344416.A0A138ZZQ5"/>
<dbReference type="PRINTS" id="PR00458">
    <property type="entry name" value="PEROXIDASE"/>
</dbReference>
<evidence type="ECO:0000256" key="4">
    <source>
        <dbReference type="ARBA" id="ARBA00022617"/>
    </source>
</evidence>
<dbReference type="InterPro" id="IPR044831">
    <property type="entry name" value="Ccp1-like"/>
</dbReference>
<proteinExistence type="inferred from homology"/>
<dbReference type="PROSITE" id="PS50873">
    <property type="entry name" value="PEROXIDASE_4"/>
    <property type="match status" value="1"/>
</dbReference>
<evidence type="ECO:0000313" key="9">
    <source>
        <dbReference type="Proteomes" id="UP000070544"/>
    </source>
</evidence>
<keyword evidence="4" id="KW-0349">Heme</keyword>
<dbReference type="InterPro" id="IPR002207">
    <property type="entry name" value="Peroxidase_I"/>
</dbReference>
<dbReference type="Proteomes" id="UP000070544">
    <property type="component" value="Unassembled WGS sequence"/>
</dbReference>
<dbReference type="PRINTS" id="PR00459">
    <property type="entry name" value="ASPEROXIDASE"/>
</dbReference>
<keyword evidence="3 6" id="KW-0575">Peroxidase</keyword>
<gene>
    <name evidence="8" type="ORF">M427DRAFT_85368</name>
</gene>
<evidence type="ECO:0000256" key="2">
    <source>
        <dbReference type="ARBA" id="ARBA00005997"/>
    </source>
</evidence>
<dbReference type="GO" id="GO:0034599">
    <property type="term" value="P:cellular response to oxidative stress"/>
    <property type="evidence" value="ECO:0007669"/>
    <property type="project" value="InterPro"/>
</dbReference>
<dbReference type="PANTHER" id="PTHR31356">
    <property type="entry name" value="THYLAKOID LUMENAL 29 KDA PROTEIN, CHLOROPLASTIC-RELATED"/>
    <property type="match status" value="1"/>
</dbReference>
<feature type="non-terminal residue" evidence="8">
    <location>
        <position position="232"/>
    </location>
</feature>
<dbReference type="OrthoDB" id="2859658at2759"/>
<evidence type="ECO:0000256" key="6">
    <source>
        <dbReference type="RuleBase" id="RU363051"/>
    </source>
</evidence>
<comment type="similarity">
    <text evidence="2">Belongs to the peroxidase family. Cytochrome c peroxidase subfamily.</text>
</comment>
<reference evidence="8 9" key="1">
    <citation type="journal article" date="2015" name="Genome Biol. Evol.">
        <title>Phylogenomic analyses indicate that early fungi evolved digesting cell walls of algal ancestors of land plants.</title>
        <authorList>
            <person name="Chang Y."/>
            <person name="Wang S."/>
            <person name="Sekimoto S."/>
            <person name="Aerts A.L."/>
            <person name="Choi C."/>
            <person name="Clum A."/>
            <person name="LaButti K.M."/>
            <person name="Lindquist E.A."/>
            <person name="Yee Ngan C."/>
            <person name="Ohm R.A."/>
            <person name="Salamov A.A."/>
            <person name="Grigoriev I.V."/>
            <person name="Spatafora J.W."/>
            <person name="Berbee M.L."/>
        </authorList>
    </citation>
    <scope>NUCLEOTIDE SEQUENCE [LARGE SCALE GENOMIC DNA]</scope>
    <source>
        <strain evidence="8 9">JEL478</strain>
    </source>
</reference>
<keyword evidence="5 6" id="KW-0560">Oxidoreductase</keyword>
<keyword evidence="9" id="KW-1185">Reference proteome</keyword>
<dbReference type="Gene3D" id="1.10.520.10">
    <property type="match status" value="1"/>
</dbReference>
<evidence type="ECO:0000313" key="8">
    <source>
        <dbReference type="EMBL" id="KXS09755.1"/>
    </source>
</evidence>
<dbReference type="InterPro" id="IPR002016">
    <property type="entry name" value="Haem_peroxidase"/>
</dbReference>
<protein>
    <recommendedName>
        <fullName evidence="6">Peroxidase</fullName>
        <ecNumber evidence="6">1.11.1.-</ecNumber>
    </recommendedName>
</protein>
<dbReference type="GO" id="GO:0004601">
    <property type="term" value="F:peroxidase activity"/>
    <property type="evidence" value="ECO:0007669"/>
    <property type="project" value="UniProtKB-KW"/>
</dbReference>
<feature type="non-terminal residue" evidence="8">
    <location>
        <position position="1"/>
    </location>
</feature>
<name>A0A138ZZQ5_GONPJ</name>
<accession>A0A138ZZQ5</accession>
<organism evidence="8 9">
    <name type="scientific">Gonapodya prolifera (strain JEL478)</name>
    <name type="common">Monoblepharis prolifera</name>
    <dbReference type="NCBI Taxonomy" id="1344416"/>
    <lineage>
        <taxon>Eukaryota</taxon>
        <taxon>Fungi</taxon>
        <taxon>Fungi incertae sedis</taxon>
        <taxon>Chytridiomycota</taxon>
        <taxon>Chytridiomycota incertae sedis</taxon>
        <taxon>Monoblepharidomycetes</taxon>
        <taxon>Monoblepharidales</taxon>
        <taxon>Gonapodyaceae</taxon>
        <taxon>Gonapodya</taxon>
    </lineage>
</organism>
<dbReference type="AlphaFoldDB" id="A0A138ZZQ5"/>
<dbReference type="EMBL" id="KQ965850">
    <property type="protein sequence ID" value="KXS09755.1"/>
    <property type="molecule type" value="Genomic_DNA"/>
</dbReference>
<evidence type="ECO:0000256" key="3">
    <source>
        <dbReference type="ARBA" id="ARBA00022559"/>
    </source>
</evidence>
<keyword evidence="4" id="KW-0408">Iron</keyword>
<dbReference type="GO" id="GO:0046872">
    <property type="term" value="F:metal ion binding"/>
    <property type="evidence" value="ECO:0007669"/>
    <property type="project" value="UniProtKB-UniRule"/>
</dbReference>
<dbReference type="GO" id="GO:0020037">
    <property type="term" value="F:heme binding"/>
    <property type="evidence" value="ECO:0007669"/>
    <property type="project" value="UniProtKB-UniRule"/>
</dbReference>
<sequence>GGLGPKLLRLAHADAISYSIRSGRTGGMRGTLKLYSNSSLPPGLSAIMPFLEDYKILHPKASYADIWAYAASVAISESRGPAVPYRCGRKDLNATQFTPAPSLQPQGTWNASQIRARYSDMGLTDNETMAIFAMRGMGRMHPDVSGYDGRTTPFSLFITNAYFIQLTRMTTFVYSSSAKQWVNSASKTAMMPSDMSLMNDTSFQGAVQRYAANATLMFTDFVPAFVKLLELG</sequence>
<comment type="function">
    <text evidence="1">Destroys radicals which are normally produced within the cells and which are toxic to biological systems.</text>
</comment>
<dbReference type="Gene3D" id="1.10.420.10">
    <property type="entry name" value="Peroxidase, domain 2"/>
    <property type="match status" value="1"/>
</dbReference>
<dbReference type="PANTHER" id="PTHR31356:SF66">
    <property type="entry name" value="CATALASE-PEROXIDASE"/>
    <property type="match status" value="1"/>
</dbReference>
<dbReference type="GO" id="GO:0000302">
    <property type="term" value="P:response to reactive oxygen species"/>
    <property type="evidence" value="ECO:0007669"/>
    <property type="project" value="TreeGrafter"/>
</dbReference>
<keyword evidence="4" id="KW-0479">Metal-binding</keyword>